<dbReference type="Proteomes" id="UP000266841">
    <property type="component" value="Unassembled WGS sequence"/>
</dbReference>
<gene>
    <name evidence="2" type="ORF">THAOC_29497</name>
</gene>
<dbReference type="EMBL" id="AGNL01041805">
    <property type="protein sequence ID" value="EJK51337.1"/>
    <property type="molecule type" value="Genomic_DNA"/>
</dbReference>
<reference evidence="2 3" key="1">
    <citation type="journal article" date="2012" name="Genome Biol.">
        <title>Genome and low-iron response of an oceanic diatom adapted to chronic iron limitation.</title>
        <authorList>
            <person name="Lommer M."/>
            <person name="Specht M."/>
            <person name="Roy A.S."/>
            <person name="Kraemer L."/>
            <person name="Andreson R."/>
            <person name="Gutowska M.A."/>
            <person name="Wolf J."/>
            <person name="Bergner S.V."/>
            <person name="Schilhabel M.B."/>
            <person name="Klostermeier U.C."/>
            <person name="Beiko R.G."/>
            <person name="Rosenstiel P."/>
            <person name="Hippler M."/>
            <person name="Laroche J."/>
        </authorList>
    </citation>
    <scope>NUCLEOTIDE SEQUENCE [LARGE SCALE GENOMIC DNA]</scope>
    <source>
        <strain evidence="2 3">CCMP1005</strain>
    </source>
</reference>
<evidence type="ECO:0000256" key="1">
    <source>
        <dbReference type="SAM" id="MobiDB-lite"/>
    </source>
</evidence>
<proteinExistence type="predicted"/>
<organism evidence="2 3">
    <name type="scientific">Thalassiosira oceanica</name>
    <name type="common">Marine diatom</name>
    <dbReference type="NCBI Taxonomy" id="159749"/>
    <lineage>
        <taxon>Eukaryota</taxon>
        <taxon>Sar</taxon>
        <taxon>Stramenopiles</taxon>
        <taxon>Ochrophyta</taxon>
        <taxon>Bacillariophyta</taxon>
        <taxon>Coscinodiscophyceae</taxon>
        <taxon>Thalassiosirophycidae</taxon>
        <taxon>Thalassiosirales</taxon>
        <taxon>Thalassiosiraceae</taxon>
        <taxon>Thalassiosira</taxon>
    </lineage>
</organism>
<feature type="non-terminal residue" evidence="2">
    <location>
        <position position="1"/>
    </location>
</feature>
<sequence>GERGVSPGVTGVIPPPPAASHGRALDAPVVVPAPAPLAVHPREHRLGVGARVVRAESEVVPASDPLREVLGRHGPRPGARVGPVLLDLEYAAAHGGEVRGAGRGGGGPSEGDGASTSSNVRGVADGDGR</sequence>
<dbReference type="AlphaFoldDB" id="K0RX87"/>
<feature type="region of interest" description="Disordered" evidence="1">
    <location>
        <begin position="1"/>
        <end position="22"/>
    </location>
</feature>
<feature type="region of interest" description="Disordered" evidence="1">
    <location>
        <begin position="97"/>
        <end position="129"/>
    </location>
</feature>
<name>K0RX87_THAOC</name>
<feature type="compositionally biased region" description="Gly residues" evidence="1">
    <location>
        <begin position="98"/>
        <end position="110"/>
    </location>
</feature>
<comment type="caution">
    <text evidence="2">The sequence shown here is derived from an EMBL/GenBank/DDBJ whole genome shotgun (WGS) entry which is preliminary data.</text>
</comment>
<accession>K0RX87</accession>
<protein>
    <submittedName>
        <fullName evidence="2">Uncharacterized protein</fullName>
    </submittedName>
</protein>
<evidence type="ECO:0000313" key="3">
    <source>
        <dbReference type="Proteomes" id="UP000266841"/>
    </source>
</evidence>
<keyword evidence="3" id="KW-1185">Reference proteome</keyword>
<evidence type="ECO:0000313" key="2">
    <source>
        <dbReference type="EMBL" id="EJK51337.1"/>
    </source>
</evidence>